<proteinExistence type="inferred from homology"/>
<name>A0A7Z2W2W0_9BURK</name>
<evidence type="ECO:0000256" key="5">
    <source>
        <dbReference type="ARBA" id="ARBA00022840"/>
    </source>
</evidence>
<dbReference type="InterPro" id="IPR050534">
    <property type="entry name" value="Coronavir_polyprotein_1ab"/>
</dbReference>
<evidence type="ECO:0000259" key="6">
    <source>
        <dbReference type="Pfam" id="PF13086"/>
    </source>
</evidence>
<dbReference type="GO" id="GO:0043139">
    <property type="term" value="F:5'-3' DNA helicase activity"/>
    <property type="evidence" value="ECO:0007669"/>
    <property type="project" value="TreeGrafter"/>
</dbReference>
<keyword evidence="4" id="KW-0347">Helicase</keyword>
<dbReference type="Pfam" id="PF18741">
    <property type="entry name" value="MTES_1575"/>
    <property type="match status" value="1"/>
</dbReference>
<keyword evidence="3" id="KW-0378">Hydrolase</keyword>
<keyword evidence="10" id="KW-1185">Reference proteome</keyword>
<dbReference type="InterPro" id="IPR027417">
    <property type="entry name" value="P-loop_NTPase"/>
</dbReference>
<dbReference type="EMBL" id="CP051685">
    <property type="protein sequence ID" value="QJE03457.1"/>
    <property type="molecule type" value="Genomic_DNA"/>
</dbReference>
<evidence type="ECO:0000256" key="3">
    <source>
        <dbReference type="ARBA" id="ARBA00022801"/>
    </source>
</evidence>
<dbReference type="PANTHER" id="PTHR43788">
    <property type="entry name" value="DNA2/NAM7 HELICASE FAMILY MEMBER"/>
    <property type="match status" value="1"/>
</dbReference>
<keyword evidence="2" id="KW-0547">Nucleotide-binding</keyword>
<evidence type="ECO:0000313" key="9">
    <source>
        <dbReference type="EMBL" id="QJE03457.1"/>
    </source>
</evidence>
<evidence type="ECO:0000256" key="1">
    <source>
        <dbReference type="ARBA" id="ARBA00007913"/>
    </source>
</evidence>
<dbReference type="InterPro" id="IPR049468">
    <property type="entry name" value="Restrct_endonuc-II-like_dom"/>
</dbReference>
<accession>A0A7Z2W2W0</accession>
<sequence>MSGLLDYLVEQAKDIDPAAFSLSKAAEFKKTFADLATLPGVEFNIDEDGDPDTEGDTLWLRVARFDPTRPPALAQPGLAQYLAIGENPAGAAPSVRDDVLAGARDRDVDSVGLEAAAERDASRRARLARFLESYATHWRDWAARELPRRQAIALYADLFALKTRLESEEALRPLELVWGIGVAAWRIAGSNPNGAALAADFQYPLITQAVELDIDPLTHAIAVRPRQTRPRLELDAFAAADVPGIGDVDRAARDYLRADTIVSPFDPAGVEPILKLVAGNLASSARYEPGAQALPTPGPDLVVSDAWVLFARPRASHFLIEDIARLKERVGTSAELPQGPLSIVTSPDDAVMEHAPIAFRGLSGRAADNRGAGAEPRELYFPLPYNREQETIIQQLERSAGVAVQGPPGTGKTHTIANIISHYLASGKRILVTSKGEPALKVLQEKIPESIRPLTVALLSGDKEGMRQFQASIEAIIHKLTHLNPALEQEAIATCHAALDRAHEEMARIDARIDDIAYEQLADIDVDGVPMRAQKMAELVVHGRAQFGWFDDELTLAPEHAPPFGDDTALQLRETRRRLGADLAYCHVHAPASNALPPAADIERLHGVLAAMRTLERDEASGALLPLRPVTPEVLANARRLLANLEGAIEEVAQLEESGYDWVFALRDKARRPQFATERASLEALFADIDALLHARAEFMQKPVSAPREALELPKAQEAIARGAESGKPFGLFAFGAGDVKAHVSAVRVAGLPPASAADWAHVLRFAALHARVLSFVTRWNAFAELLSLPQLQAGSEQLLAQLRTIELITNAARGAHRLAATIDPQSLALAAQVFDEVPGAALLGRQPELARVREQLRRHLAREQLAQATAALAQLRDRLAGSGGPVTRRLHAFIDDELGNPELAPARAHADYAALVAEVRRVEGLAHDLATVRGLAAAIERQGAPQLAARVTAIPVDAHGEDAVFPVRWRDAWTWARLKSHLEGIDDREEMQVLAARRRDLEKGLSRLYEELVSKSAWLATRRQAGQSVLSALETYRVAMRKIGKGTGTNAGRYRRDAQKAMVDAQAAVPCWIMSHARVSETLPASLGAFDLVIVDEASQSDLWALPAILRGKQILVVGDDKQVSPEAGFIAAAKIADLRRRFLAGQPFEPVLTADMSLYDIASSVFASSKVMLREHFRCVPPIIAYSNRVFYKNFIQPVRIPKPSERLDPPLVDVYVANGFRSAKGQNPSEAEFIAAEIDAILRDPKMAGRSLGVVSLLGPEQAQLIDKLVRGRCDAAELARRQFSCGDARIFQGSERDIIFLSMVADSANHHALSGSMYDQRFNVAASRARDRMYLVRSVRLEELSTLDLRRTLVEHFAKPVQANDEARSLIELCESGFERDVYTELFERGYRVIPQVPAAGYRIDMVIEGADDRRLAIELDGDEFHGPDKWAADMGRQRVLERAGWTFWRCFASTWSLRREAVLDELLTQLDGMGIEPLGALERIPSLVEYREWGREPLAANDDAAGRMVEAAVAEATSETVAAPAGDAAAA</sequence>
<reference evidence="9 10" key="1">
    <citation type="submission" date="2020-04" db="EMBL/GenBank/DDBJ databases">
        <title>Genome sequencing of novel species.</title>
        <authorList>
            <person name="Heo J."/>
            <person name="Kim S.-J."/>
            <person name="Kim J.-S."/>
            <person name="Hong S.-B."/>
            <person name="Kwon S.-W."/>
        </authorList>
    </citation>
    <scope>NUCLEOTIDE SEQUENCE [LARGE SCALE GENOMIC DNA]</scope>
    <source>
        <strain evidence="9 10">GN2-R2</strain>
    </source>
</reference>
<dbReference type="Gene3D" id="3.40.50.300">
    <property type="entry name" value="P-loop containing nucleotide triphosphate hydrolases"/>
    <property type="match status" value="3"/>
</dbReference>
<dbReference type="InterPro" id="IPR041677">
    <property type="entry name" value="DNA2/NAM7_AAA_11"/>
</dbReference>
<dbReference type="CDD" id="cd18808">
    <property type="entry name" value="SF1_C_Upf1"/>
    <property type="match status" value="1"/>
</dbReference>
<evidence type="ECO:0000256" key="4">
    <source>
        <dbReference type="ARBA" id="ARBA00022806"/>
    </source>
</evidence>
<dbReference type="PANTHER" id="PTHR43788:SF8">
    <property type="entry name" value="DNA-BINDING PROTEIN SMUBP-2"/>
    <property type="match status" value="1"/>
</dbReference>
<evidence type="ECO:0000256" key="2">
    <source>
        <dbReference type="ARBA" id="ARBA00022741"/>
    </source>
</evidence>
<protein>
    <submittedName>
        <fullName evidence="9">AAA family ATPase</fullName>
    </submittedName>
</protein>
<keyword evidence="5" id="KW-0067">ATP-binding</keyword>
<dbReference type="InterPro" id="IPR047187">
    <property type="entry name" value="SF1_C_Upf1"/>
</dbReference>
<dbReference type="Gene3D" id="3.40.960.10">
    <property type="entry name" value="VSR Endonuclease"/>
    <property type="match status" value="1"/>
</dbReference>
<dbReference type="GO" id="GO:0016787">
    <property type="term" value="F:hydrolase activity"/>
    <property type="evidence" value="ECO:0007669"/>
    <property type="project" value="UniProtKB-KW"/>
</dbReference>
<evidence type="ECO:0000259" key="7">
    <source>
        <dbReference type="Pfam" id="PF13087"/>
    </source>
</evidence>
<feature type="domain" description="DNA2/NAM7 helicase-like C-terminal" evidence="7">
    <location>
        <begin position="1159"/>
        <end position="1340"/>
    </location>
</feature>
<organism evidence="9 10">
    <name type="scientific">Massilia forsythiae</name>
    <dbReference type="NCBI Taxonomy" id="2728020"/>
    <lineage>
        <taxon>Bacteria</taxon>
        <taxon>Pseudomonadati</taxon>
        <taxon>Pseudomonadota</taxon>
        <taxon>Betaproteobacteria</taxon>
        <taxon>Burkholderiales</taxon>
        <taxon>Oxalobacteraceae</taxon>
        <taxon>Telluria group</taxon>
        <taxon>Massilia</taxon>
    </lineage>
</organism>
<evidence type="ECO:0000259" key="8">
    <source>
        <dbReference type="Pfam" id="PF18741"/>
    </source>
</evidence>
<comment type="similarity">
    <text evidence="1">Belongs to the DNA2/NAM7 helicase family.</text>
</comment>
<evidence type="ECO:0000313" key="10">
    <source>
        <dbReference type="Proteomes" id="UP000502415"/>
    </source>
</evidence>
<dbReference type="Proteomes" id="UP000502415">
    <property type="component" value="Chromosome"/>
</dbReference>
<gene>
    <name evidence="9" type="ORF">HH212_18835</name>
</gene>
<dbReference type="Pfam" id="PF13087">
    <property type="entry name" value="AAA_12"/>
    <property type="match status" value="1"/>
</dbReference>
<feature type="domain" description="Restriction endonuclease type II-like" evidence="8">
    <location>
        <begin position="1382"/>
        <end position="1475"/>
    </location>
</feature>
<dbReference type="SUPFAM" id="SSF52540">
    <property type="entry name" value="P-loop containing nucleoside triphosphate hydrolases"/>
    <property type="match status" value="1"/>
</dbReference>
<dbReference type="Pfam" id="PF13086">
    <property type="entry name" value="AAA_11"/>
    <property type="match status" value="1"/>
</dbReference>
<dbReference type="GO" id="GO:0005524">
    <property type="term" value="F:ATP binding"/>
    <property type="evidence" value="ECO:0007669"/>
    <property type="project" value="UniProtKB-KW"/>
</dbReference>
<dbReference type="KEGG" id="mfy:HH212_18835"/>
<feature type="domain" description="DNA2/NAM7 helicase helicase" evidence="6">
    <location>
        <begin position="385"/>
        <end position="462"/>
    </location>
</feature>
<dbReference type="InterPro" id="IPR041679">
    <property type="entry name" value="DNA2/NAM7-like_C"/>
</dbReference>